<dbReference type="RefSeq" id="WP_249299458.1">
    <property type="nucleotide sequence ID" value="NZ_JACRSP010000001.1"/>
</dbReference>
<dbReference type="InterPro" id="IPR051798">
    <property type="entry name" value="Class-II_PLP-Dep_Aminotrans"/>
</dbReference>
<dbReference type="AlphaFoldDB" id="A0A926HTC5"/>
<reference evidence="7" key="1">
    <citation type="submission" date="2020-08" db="EMBL/GenBank/DDBJ databases">
        <title>Genome public.</title>
        <authorList>
            <person name="Liu C."/>
            <person name="Sun Q."/>
        </authorList>
    </citation>
    <scope>NUCLEOTIDE SEQUENCE</scope>
    <source>
        <strain evidence="7">BX7</strain>
    </source>
</reference>
<evidence type="ECO:0000259" key="6">
    <source>
        <dbReference type="Pfam" id="PF00155"/>
    </source>
</evidence>
<dbReference type="PANTHER" id="PTHR43525:SF1">
    <property type="entry name" value="PROTEIN MALY"/>
    <property type="match status" value="1"/>
</dbReference>
<comment type="similarity">
    <text evidence="5">Belongs to the class-II pyridoxal-phosphate-dependent aminotransferase family. MalY/PatB cystathionine beta-lyase subfamily.</text>
</comment>
<evidence type="ECO:0000256" key="1">
    <source>
        <dbReference type="ARBA" id="ARBA00001933"/>
    </source>
</evidence>
<dbReference type="InterPro" id="IPR015424">
    <property type="entry name" value="PyrdxlP-dep_Trfase"/>
</dbReference>
<dbReference type="Proteomes" id="UP000620366">
    <property type="component" value="Unassembled WGS sequence"/>
</dbReference>
<accession>A0A926HTC5</accession>
<sequence>MRTYDFDQVVDRIGTNSVKWEFFRKNFPDAPEDTVALWVADMDFPCAQEIVEAIHKRADRLIFGYSDQGTDEFYDDVTAWYRRRFGWQIDRESIFFSPGVVPAIAVLIRALTEPGDGILIQRPVYYPFTQKIEANGRRVVNSPLIYRNGTYQMDFDDLERKLADPGTKGMVLCSPHNPVGRVWSTGELKQLVGICERHHKWIISDEIHGDLVRDGVNHHPLEMVCPGYRNEIITCTAPSKTFNIAGLHFSNIIINNPVYREAWNLEANSKISLGRPNPLSIAAVSAAYRHGESWLEQVNAYISANIEYVSDYVRENLPLATVVPTEGTYLMWIDFRAYCADAKLLEERMLKVGHVALDEGYIFGEEGAGFERINVACPRSILEKCMEGINRAIRSL</sequence>
<dbReference type="EMBL" id="JACRSP010000001">
    <property type="protein sequence ID" value="MBC8535729.1"/>
    <property type="molecule type" value="Genomic_DNA"/>
</dbReference>
<proteinExistence type="inferred from homology"/>
<evidence type="ECO:0000256" key="4">
    <source>
        <dbReference type="ARBA" id="ARBA00023239"/>
    </source>
</evidence>
<evidence type="ECO:0000256" key="3">
    <source>
        <dbReference type="ARBA" id="ARBA00022898"/>
    </source>
</evidence>
<dbReference type="InterPro" id="IPR015422">
    <property type="entry name" value="PyrdxlP-dep_Trfase_small"/>
</dbReference>
<dbReference type="Gene3D" id="3.40.640.10">
    <property type="entry name" value="Type I PLP-dependent aspartate aminotransferase-like (Major domain)"/>
    <property type="match status" value="1"/>
</dbReference>
<keyword evidence="8" id="KW-1185">Reference proteome</keyword>
<keyword evidence="7" id="KW-0808">Transferase</keyword>
<evidence type="ECO:0000313" key="7">
    <source>
        <dbReference type="EMBL" id="MBC8535729.1"/>
    </source>
</evidence>
<dbReference type="PANTHER" id="PTHR43525">
    <property type="entry name" value="PROTEIN MALY"/>
    <property type="match status" value="1"/>
</dbReference>
<feature type="domain" description="Aminotransferase class I/classII large" evidence="6">
    <location>
        <begin position="37"/>
        <end position="385"/>
    </location>
</feature>
<comment type="cofactor">
    <cofactor evidence="1">
        <name>pyridoxal 5'-phosphate</name>
        <dbReference type="ChEBI" id="CHEBI:597326"/>
    </cofactor>
</comment>
<gene>
    <name evidence="7" type="ORF">H8695_03365</name>
</gene>
<dbReference type="GO" id="GO:0030170">
    <property type="term" value="F:pyridoxal phosphate binding"/>
    <property type="evidence" value="ECO:0007669"/>
    <property type="project" value="InterPro"/>
</dbReference>
<dbReference type="NCBIfam" id="TIGR04350">
    <property type="entry name" value="C_S_lyase_PatB"/>
    <property type="match status" value="1"/>
</dbReference>
<protein>
    <recommendedName>
        <fullName evidence="2">cysteine-S-conjugate beta-lyase</fullName>
        <ecNumber evidence="2">4.4.1.13</ecNumber>
    </recommendedName>
</protein>
<dbReference type="EC" id="4.4.1.13" evidence="2"/>
<keyword evidence="7" id="KW-0032">Aminotransferase</keyword>
<dbReference type="Pfam" id="PF00155">
    <property type="entry name" value="Aminotran_1_2"/>
    <property type="match status" value="1"/>
</dbReference>
<dbReference type="GO" id="GO:0008483">
    <property type="term" value="F:transaminase activity"/>
    <property type="evidence" value="ECO:0007669"/>
    <property type="project" value="UniProtKB-KW"/>
</dbReference>
<keyword evidence="4" id="KW-0456">Lyase</keyword>
<evidence type="ECO:0000313" key="8">
    <source>
        <dbReference type="Proteomes" id="UP000620366"/>
    </source>
</evidence>
<dbReference type="SUPFAM" id="SSF53383">
    <property type="entry name" value="PLP-dependent transferases"/>
    <property type="match status" value="1"/>
</dbReference>
<dbReference type="GO" id="GO:0047804">
    <property type="term" value="F:cysteine-S-conjugate beta-lyase activity"/>
    <property type="evidence" value="ECO:0007669"/>
    <property type="project" value="UniProtKB-EC"/>
</dbReference>
<name>A0A926HTC5_9FIRM</name>
<dbReference type="InterPro" id="IPR027619">
    <property type="entry name" value="C-S_lyase_PatB-like"/>
</dbReference>
<evidence type="ECO:0000256" key="2">
    <source>
        <dbReference type="ARBA" id="ARBA00012224"/>
    </source>
</evidence>
<organism evidence="7 8">
    <name type="scientific">Feifania hominis</name>
    <dbReference type="NCBI Taxonomy" id="2763660"/>
    <lineage>
        <taxon>Bacteria</taxon>
        <taxon>Bacillati</taxon>
        <taxon>Bacillota</taxon>
        <taxon>Clostridia</taxon>
        <taxon>Eubacteriales</taxon>
        <taxon>Feifaniaceae</taxon>
        <taxon>Feifania</taxon>
    </lineage>
</organism>
<evidence type="ECO:0000256" key="5">
    <source>
        <dbReference type="ARBA" id="ARBA00037974"/>
    </source>
</evidence>
<dbReference type="Gene3D" id="3.90.1150.10">
    <property type="entry name" value="Aspartate Aminotransferase, domain 1"/>
    <property type="match status" value="1"/>
</dbReference>
<comment type="caution">
    <text evidence="7">The sequence shown here is derived from an EMBL/GenBank/DDBJ whole genome shotgun (WGS) entry which is preliminary data.</text>
</comment>
<dbReference type="CDD" id="cd00609">
    <property type="entry name" value="AAT_like"/>
    <property type="match status" value="1"/>
</dbReference>
<dbReference type="InterPro" id="IPR004839">
    <property type="entry name" value="Aminotransferase_I/II_large"/>
</dbReference>
<keyword evidence="3" id="KW-0663">Pyridoxal phosphate</keyword>
<dbReference type="InterPro" id="IPR015421">
    <property type="entry name" value="PyrdxlP-dep_Trfase_major"/>
</dbReference>